<name>A0A061D9Y1_BABBI</name>
<reference evidence="3" key="1">
    <citation type="journal article" date="2014" name="Nucleic Acids Res.">
        <title>The evolutionary dynamics of variant antigen genes in Babesia reveal a history of genomic innovation underlying host-parasite interaction.</title>
        <authorList>
            <person name="Jackson A.P."/>
            <person name="Otto T.D."/>
            <person name="Darby A."/>
            <person name="Ramaprasad A."/>
            <person name="Xia D."/>
            <person name="Echaide I.E."/>
            <person name="Farber M."/>
            <person name="Gahlot S."/>
            <person name="Gamble J."/>
            <person name="Gupta D."/>
            <person name="Gupta Y."/>
            <person name="Jackson L."/>
            <person name="Malandrin L."/>
            <person name="Malas T.B."/>
            <person name="Moussa E."/>
            <person name="Nair M."/>
            <person name="Reid A.J."/>
            <person name="Sanders M."/>
            <person name="Sharma J."/>
            <person name="Tracey A."/>
            <person name="Quail M.A."/>
            <person name="Weir W."/>
            <person name="Wastling J.M."/>
            <person name="Hall N."/>
            <person name="Willadsen P."/>
            <person name="Lingelbach K."/>
            <person name="Shiels B."/>
            <person name="Tait A."/>
            <person name="Berriman M."/>
            <person name="Allred D.R."/>
            <person name="Pain A."/>
        </authorList>
    </citation>
    <scope>NUCLEOTIDE SEQUENCE [LARGE SCALE GENOMIC DNA]</scope>
    <source>
        <strain evidence="3">Bond</strain>
    </source>
</reference>
<dbReference type="KEGG" id="bbig:BBBOND_0312110"/>
<dbReference type="VEuPathDB" id="PiroplasmaDB:BBBOND_0312110"/>
<dbReference type="RefSeq" id="XP_012769494.1">
    <property type="nucleotide sequence ID" value="XM_012914040.1"/>
</dbReference>
<dbReference type="EMBL" id="LK391709">
    <property type="protein sequence ID" value="CDR97308.1"/>
    <property type="molecule type" value="Genomic_DNA"/>
</dbReference>
<evidence type="ECO:0000256" key="1">
    <source>
        <dbReference type="SAM" id="MobiDB-lite"/>
    </source>
</evidence>
<feature type="compositionally biased region" description="Acidic residues" evidence="1">
    <location>
        <begin position="45"/>
        <end position="57"/>
    </location>
</feature>
<gene>
    <name evidence="2" type="ORF">BBBOND_0312110</name>
</gene>
<feature type="region of interest" description="Disordered" evidence="1">
    <location>
        <begin position="39"/>
        <end position="65"/>
    </location>
</feature>
<dbReference type="AlphaFoldDB" id="A0A061D9Y1"/>
<evidence type="ECO:0000313" key="3">
    <source>
        <dbReference type="Proteomes" id="UP000033188"/>
    </source>
</evidence>
<accession>A0A061D9Y1</accession>
<dbReference type="GeneID" id="24565849"/>
<dbReference type="Proteomes" id="UP000033188">
    <property type="component" value="Chromosome 3"/>
</dbReference>
<keyword evidence="3" id="KW-1185">Reference proteome</keyword>
<proteinExistence type="predicted"/>
<protein>
    <submittedName>
        <fullName evidence="2">Uncharacterized protein</fullName>
    </submittedName>
</protein>
<sequence length="213" mass="23487">MTSTRLTSNSDANTPNNSLISASIKCYVKWMIPHPVERPDAEVDHDADDDNDEGDGDDNVRENRGGSLSTYLLLCTGEGGGTGGTGGEGGRFLMQQSHIHGRNFGIHFGDIGRTYDIGKNIEYIFHNTSSSKDTCLLCIVCHTYNSPSSRSPPSPLNLQRYQSLKQRTHQLLMNMLLSKAYPVQSTYSTMNTHLSKALMVSHRRYVSSKVTAV</sequence>
<organism evidence="2 3">
    <name type="scientific">Babesia bigemina</name>
    <dbReference type="NCBI Taxonomy" id="5866"/>
    <lineage>
        <taxon>Eukaryota</taxon>
        <taxon>Sar</taxon>
        <taxon>Alveolata</taxon>
        <taxon>Apicomplexa</taxon>
        <taxon>Aconoidasida</taxon>
        <taxon>Piroplasmida</taxon>
        <taxon>Babesiidae</taxon>
        <taxon>Babesia</taxon>
    </lineage>
</organism>
<evidence type="ECO:0000313" key="2">
    <source>
        <dbReference type="EMBL" id="CDR97308.1"/>
    </source>
</evidence>